<evidence type="ECO:0000256" key="1">
    <source>
        <dbReference type="SAM" id="Phobius"/>
    </source>
</evidence>
<keyword evidence="1" id="KW-1133">Transmembrane helix</keyword>
<keyword evidence="3" id="KW-1185">Reference proteome</keyword>
<keyword evidence="1" id="KW-0812">Transmembrane</keyword>
<comment type="caution">
    <text evidence="2">The sequence shown here is derived from an EMBL/GenBank/DDBJ whole genome shotgun (WGS) entry which is preliminary data.</text>
</comment>
<sequence length="149" mass="17359">MSDRATLPDIPFRCTDSGNTFTPIITFNIQHHLIATRLFFISLALILWFLIIMNPSSHNFKTDEWILKYKAFLAQRPPLPKHIKRVKSDASASSSLTQQVNFIQFTIHTCLTFPSWFRKERPPSKNCLWNPVGCQVWCTPNPSLLWKRK</sequence>
<organism evidence="2 3">
    <name type="scientific">Boletus reticuloceps</name>
    <dbReference type="NCBI Taxonomy" id="495285"/>
    <lineage>
        <taxon>Eukaryota</taxon>
        <taxon>Fungi</taxon>
        <taxon>Dikarya</taxon>
        <taxon>Basidiomycota</taxon>
        <taxon>Agaricomycotina</taxon>
        <taxon>Agaricomycetes</taxon>
        <taxon>Agaricomycetidae</taxon>
        <taxon>Boletales</taxon>
        <taxon>Boletineae</taxon>
        <taxon>Boletaceae</taxon>
        <taxon>Boletoideae</taxon>
        <taxon>Boletus</taxon>
    </lineage>
</organism>
<dbReference type="AlphaFoldDB" id="A0A8I2YSZ0"/>
<proteinExistence type="predicted"/>
<dbReference type="Proteomes" id="UP000683000">
    <property type="component" value="Unassembled WGS sequence"/>
</dbReference>
<feature type="transmembrane region" description="Helical" evidence="1">
    <location>
        <begin position="34"/>
        <end position="52"/>
    </location>
</feature>
<reference evidence="2" key="1">
    <citation type="submission" date="2021-03" db="EMBL/GenBank/DDBJ databases">
        <title>Evolutionary innovations through gain and loss of genes in the ectomycorrhizal Boletales.</title>
        <authorList>
            <person name="Wu G."/>
            <person name="Miyauchi S."/>
            <person name="Morin E."/>
            <person name="Yang Z.-L."/>
            <person name="Xu J."/>
            <person name="Martin F.M."/>
        </authorList>
    </citation>
    <scope>NUCLEOTIDE SEQUENCE</scope>
    <source>
        <strain evidence="2">BR01</strain>
    </source>
</reference>
<dbReference type="EMBL" id="JAGFBS010000008">
    <property type="protein sequence ID" value="KAG6378010.1"/>
    <property type="molecule type" value="Genomic_DNA"/>
</dbReference>
<protein>
    <recommendedName>
        <fullName evidence="4">Transmembrane protein</fullName>
    </recommendedName>
</protein>
<keyword evidence="1" id="KW-0472">Membrane</keyword>
<accession>A0A8I2YSZ0</accession>
<evidence type="ECO:0000313" key="3">
    <source>
        <dbReference type="Proteomes" id="UP000683000"/>
    </source>
</evidence>
<evidence type="ECO:0000313" key="2">
    <source>
        <dbReference type="EMBL" id="KAG6378010.1"/>
    </source>
</evidence>
<name>A0A8I2YSZ0_9AGAM</name>
<evidence type="ECO:0008006" key="4">
    <source>
        <dbReference type="Google" id="ProtNLM"/>
    </source>
</evidence>
<gene>
    <name evidence="2" type="ORF">JVT61DRAFT_14808</name>
</gene>